<sequence length="695" mass="78370">MIQQSKPPQQGLSHTQHQPPPTQSFLLPSPTPLPSTAILFFVYHLVWYRPIITENLAVEYFEKLQYVQNYPDSIFYLHLWISALTGLAESCAGGSGCGSLSSTSFNFITFGHSILWKSFVLVKLPLLIEKLESRKMEESWLEKDVVQMEEIKNRCHESVIGELFGFTGLIICLKRRLVRREFVVGLLKDRAVELEWEGMDATGPDALSVAILADPVMIDHLVATTLPQYFDHESRVATIMKLVSTWSANKAMQPLAILCRALIENTALLDLVHLYRHPADLLAPLEQLCNSWDKEVSSSLSLSSSTTESGVDSYKEDYENFGIIFLLIVAVIARYDLYANISEILHDKQGFIYTWLHQPSITYSLDTLDIEHRNLVSHFINFILSSNNNASSLNSVPDDLLKESNPRSLIQFSPTIFQQHISAQELEPNENVRLKTMTTDFNLFLEPCFSFCLIGALQWLCNDALLKGQLSLSFGVIKSLLSSSSYEKIPSVIKSLVGSRVLDVLQKPAYMMDTEIAPITEKIRTHLALNPGKVLQVGGPHVFVRLIFEEVLSASKSSISLRAAELGASLLITQLTYSNNPHLHPTTLIHILFTETLASTFTKKIESYAQGFTLGLLSMHVLLRTDIFTLVVGNKTLYEHFRENVLLNNKNDNNHEEDRFKVPRYSPVRGFADGLLSHVELLDKAPELLKYLKEE</sequence>
<proteinExistence type="inferred from homology"/>
<evidence type="ECO:0000256" key="7">
    <source>
        <dbReference type="ARBA" id="ARBA00023242"/>
    </source>
</evidence>
<keyword evidence="5 9" id="KW-0010">Activator</keyword>
<comment type="function">
    <text evidence="9">Component of the Mediator complex, a coactivator involved in the regulated transcription of nearly all RNA polymerase II-dependent genes. Mediator functions as a bridge to convey information from gene-specific regulatory proteins to the basal RNA polymerase II transcription machinery. Mediator is recruited to promoters by direct interactions with regulatory proteins and serves as a scaffold for the assembly of a functional preinitiation complex with RNA polymerase II and the general transcription factors.</text>
</comment>
<dbReference type="EMBL" id="CAJVPL010000386">
    <property type="protein sequence ID" value="CAG8490851.1"/>
    <property type="molecule type" value="Genomic_DNA"/>
</dbReference>
<dbReference type="AlphaFoldDB" id="A0A9N8WR83"/>
<dbReference type="OrthoDB" id="5549158at2759"/>
<reference evidence="11" key="1">
    <citation type="submission" date="2021-06" db="EMBL/GenBank/DDBJ databases">
        <authorList>
            <person name="Kallberg Y."/>
            <person name="Tangrot J."/>
            <person name="Rosling A."/>
        </authorList>
    </citation>
    <scope>NUCLEOTIDE SEQUENCE</scope>
    <source>
        <strain evidence="11">MT106</strain>
    </source>
</reference>
<dbReference type="GO" id="GO:0016592">
    <property type="term" value="C:mediator complex"/>
    <property type="evidence" value="ECO:0007669"/>
    <property type="project" value="InterPro"/>
</dbReference>
<name>A0A9N8WR83_9GLOM</name>
<evidence type="ECO:0000313" key="12">
    <source>
        <dbReference type="Proteomes" id="UP000789831"/>
    </source>
</evidence>
<dbReference type="GO" id="GO:0006357">
    <property type="term" value="P:regulation of transcription by RNA polymerase II"/>
    <property type="evidence" value="ECO:0007669"/>
    <property type="project" value="InterPro"/>
</dbReference>
<dbReference type="InterPro" id="IPR014801">
    <property type="entry name" value="Mediator_Med5_fun"/>
</dbReference>
<evidence type="ECO:0000256" key="5">
    <source>
        <dbReference type="ARBA" id="ARBA00023159"/>
    </source>
</evidence>
<protein>
    <recommendedName>
        <fullName evidence="3 9">Mediator of RNA polymerase II transcription subunit 5</fullName>
    </recommendedName>
    <alternativeName>
        <fullName evidence="8 9">Mediator complex subunit 5</fullName>
    </alternativeName>
</protein>
<evidence type="ECO:0000256" key="10">
    <source>
        <dbReference type="SAM" id="MobiDB-lite"/>
    </source>
</evidence>
<comment type="subcellular location">
    <subcellularLocation>
        <location evidence="1 9">Nucleus</location>
    </subcellularLocation>
</comment>
<evidence type="ECO:0000256" key="9">
    <source>
        <dbReference type="RuleBase" id="RU364142"/>
    </source>
</evidence>
<organism evidence="11 12">
    <name type="scientific">Ambispora gerdemannii</name>
    <dbReference type="NCBI Taxonomy" id="144530"/>
    <lineage>
        <taxon>Eukaryota</taxon>
        <taxon>Fungi</taxon>
        <taxon>Fungi incertae sedis</taxon>
        <taxon>Mucoromycota</taxon>
        <taxon>Glomeromycotina</taxon>
        <taxon>Glomeromycetes</taxon>
        <taxon>Archaeosporales</taxon>
        <taxon>Ambisporaceae</taxon>
        <taxon>Ambispora</taxon>
    </lineage>
</organism>
<comment type="caution">
    <text evidence="11">The sequence shown here is derived from an EMBL/GenBank/DDBJ whole genome shotgun (WGS) entry which is preliminary data.</text>
</comment>
<dbReference type="PANTHER" id="PTHR35784">
    <property type="entry name" value="MEDIATOR OF RNA POLYMERASE II TRANSCRIPTION SUBUNIT 5"/>
    <property type="match status" value="1"/>
</dbReference>
<keyword evidence="7 9" id="KW-0539">Nucleus</keyword>
<evidence type="ECO:0000256" key="4">
    <source>
        <dbReference type="ARBA" id="ARBA00023015"/>
    </source>
</evidence>
<evidence type="ECO:0000256" key="6">
    <source>
        <dbReference type="ARBA" id="ARBA00023163"/>
    </source>
</evidence>
<dbReference type="Proteomes" id="UP000789831">
    <property type="component" value="Unassembled WGS sequence"/>
</dbReference>
<evidence type="ECO:0000256" key="2">
    <source>
        <dbReference type="ARBA" id="ARBA00008782"/>
    </source>
</evidence>
<dbReference type="PANTHER" id="PTHR35784:SF1">
    <property type="entry name" value="MEDIATOR OF RNA POLYMERASE II TRANSCRIPTION SUBUNIT 5"/>
    <property type="match status" value="1"/>
</dbReference>
<keyword evidence="4 9" id="KW-0805">Transcription regulation</keyword>
<keyword evidence="6 9" id="KW-0804">Transcription</keyword>
<accession>A0A9N8WR83</accession>
<evidence type="ECO:0000256" key="3">
    <source>
        <dbReference type="ARBA" id="ARBA00020628"/>
    </source>
</evidence>
<feature type="region of interest" description="Disordered" evidence="10">
    <location>
        <begin position="1"/>
        <end position="25"/>
    </location>
</feature>
<dbReference type="Pfam" id="PF08689">
    <property type="entry name" value="Med5"/>
    <property type="match status" value="1"/>
</dbReference>
<comment type="similarity">
    <text evidence="2 9">Belongs to the Mediator complex subunit 5 family.</text>
</comment>
<evidence type="ECO:0000313" key="11">
    <source>
        <dbReference type="EMBL" id="CAG8490851.1"/>
    </source>
</evidence>
<comment type="subunit">
    <text evidence="9">Component of the Mediator complex.</text>
</comment>
<gene>
    <name evidence="9" type="primary">MED5</name>
    <name evidence="11" type="ORF">AGERDE_LOCUS3740</name>
</gene>
<evidence type="ECO:0000256" key="8">
    <source>
        <dbReference type="ARBA" id="ARBA00031256"/>
    </source>
</evidence>
<keyword evidence="12" id="KW-1185">Reference proteome</keyword>
<feature type="compositionally biased region" description="Polar residues" evidence="10">
    <location>
        <begin position="1"/>
        <end position="17"/>
    </location>
</feature>
<evidence type="ECO:0000256" key="1">
    <source>
        <dbReference type="ARBA" id="ARBA00004123"/>
    </source>
</evidence>
<dbReference type="GO" id="GO:0003712">
    <property type="term" value="F:transcription coregulator activity"/>
    <property type="evidence" value="ECO:0007669"/>
    <property type="project" value="InterPro"/>
</dbReference>